<dbReference type="Gene3D" id="3.40.50.300">
    <property type="entry name" value="P-loop containing nucleotide triphosphate hydrolases"/>
    <property type="match status" value="1"/>
</dbReference>
<dbReference type="Proteomes" id="UP000785200">
    <property type="component" value="Unassembled WGS sequence"/>
</dbReference>
<dbReference type="Gene3D" id="3.40.50.1820">
    <property type="entry name" value="alpha/beta hydrolase"/>
    <property type="match status" value="1"/>
</dbReference>
<evidence type="ECO:0000256" key="3">
    <source>
        <dbReference type="ARBA" id="ARBA00004370"/>
    </source>
</evidence>
<evidence type="ECO:0000313" key="7">
    <source>
        <dbReference type="EMBL" id="KAG0648834.1"/>
    </source>
</evidence>
<evidence type="ECO:0000256" key="4">
    <source>
        <dbReference type="ARBA" id="ARBA00022824"/>
    </source>
</evidence>
<dbReference type="GO" id="GO:0005739">
    <property type="term" value="C:mitochondrion"/>
    <property type="evidence" value="ECO:0007669"/>
    <property type="project" value="UniProtKB-SubCell"/>
</dbReference>
<comment type="caution">
    <text evidence="7">The sequence shown here is derived from an EMBL/GenBank/DDBJ whole genome shotgun (WGS) entry which is preliminary data.</text>
</comment>
<keyword evidence="4" id="KW-0256">Endoplasmic reticulum</keyword>
<dbReference type="AlphaFoldDB" id="A0A9P6VJB7"/>
<evidence type="ECO:0000256" key="2">
    <source>
        <dbReference type="ARBA" id="ARBA00004240"/>
    </source>
</evidence>
<dbReference type="EMBL" id="VNKQ01000009">
    <property type="protein sequence ID" value="KAG0648834.1"/>
    <property type="molecule type" value="Genomic_DNA"/>
</dbReference>
<name>A0A9P6VJB7_9HELO</name>
<dbReference type="InterPro" id="IPR011990">
    <property type="entry name" value="TPR-like_helical_dom_sf"/>
</dbReference>
<keyword evidence="6" id="KW-0472">Membrane</keyword>
<dbReference type="InterPro" id="IPR052374">
    <property type="entry name" value="SERAC1"/>
</dbReference>
<dbReference type="InterPro" id="IPR029058">
    <property type="entry name" value="AB_hydrolase_fold"/>
</dbReference>
<dbReference type="OrthoDB" id="5086500at2759"/>
<dbReference type="SUPFAM" id="SSF52540">
    <property type="entry name" value="P-loop containing nucleoside triphosphate hydrolases"/>
    <property type="match status" value="1"/>
</dbReference>
<gene>
    <name evidence="7" type="ORF">D0Z07_4937</name>
</gene>
<protein>
    <submittedName>
        <fullName evidence="7">Kinesin light chain</fullName>
    </submittedName>
</protein>
<dbReference type="GO" id="GO:0005783">
    <property type="term" value="C:endoplasmic reticulum"/>
    <property type="evidence" value="ECO:0007669"/>
    <property type="project" value="UniProtKB-SubCell"/>
</dbReference>
<dbReference type="PANTHER" id="PTHR48182">
    <property type="entry name" value="PROTEIN SERAC1"/>
    <property type="match status" value="1"/>
</dbReference>
<evidence type="ECO:0000313" key="8">
    <source>
        <dbReference type="Proteomes" id="UP000785200"/>
    </source>
</evidence>
<dbReference type="Gene3D" id="1.25.40.10">
    <property type="entry name" value="Tetratricopeptide repeat domain"/>
    <property type="match status" value="3"/>
</dbReference>
<proteinExistence type="predicted"/>
<keyword evidence="5" id="KW-0496">Mitochondrion</keyword>
<dbReference type="SUPFAM" id="SSF53474">
    <property type="entry name" value="alpha/beta-Hydrolases"/>
    <property type="match status" value="1"/>
</dbReference>
<evidence type="ECO:0000256" key="5">
    <source>
        <dbReference type="ARBA" id="ARBA00023128"/>
    </source>
</evidence>
<dbReference type="Pfam" id="PF13424">
    <property type="entry name" value="TPR_12"/>
    <property type="match status" value="2"/>
</dbReference>
<sequence>MAIYDLTPDPEPDGVRQQREYTVDIVAVHGLYEGQIETWTDPDSRICWLRDLLAHQIPEARILAYGYEAHASNSDGEGSSDRILAHAYSLMSELNSNRYPFATRRPIIFICHGLGGILVKQALACSNTSRSKQVDHRRAFFTSTYAILSLGTPHGGMSEEVLRAEAKMPPGGELSQISQALIEGSEVLQDINEQFSSLMKKFRIYFLWEQHQSNLGSSQGYVVAENSAAPNWIRAERAGIPANHSQMCKFTSADDVGFKLISSACKRYLRTAVNEVNIRWHKDCELLEKEREEEVAELLRHDSGLSIHGPSSPMQNVHFVVPRSASSMFTGREEIATLLRQKIVSSPVVRGSGQHKIFVVWGLGGSGKTQFCLKFVENNRDSFWGIFWIDASSESTAEMGFANLGKIANKDATFEAGKHWLSNCQHSWLLVIDNADKRDMDVSKYFPAGGRGHIILTTRNPNNVLHATIGEANFREMDEEDAITLLLRAVQPGTDDYKDPKRRMLAKPIVSALGCLALALIHAGATIRRRLYTLETYLRVYEKEMMLTTQLLPSSNTSSEQWKDRCIAATYEIPFKETKESPDQASIDAIEILNIFAFLHFQQIPEAIFRNAWNSLQLSRVPIPKVQNRISAMWPKIGGGQKQDTSSAQHPLPGLLLQSTWDDRRLNDALAVLYDLSFIYYDDVRQMCWMHPMVHLWARNRLGPEEQKHWLEAATHLLASSISPNMEPSGREFRRLIIPHFANCLQIWQSSARSAIFVGAAFRASASERFAAVYAEVGDWHKARELDLNVLSFREKFFGEEHPETLRIMSELGKVYWDLFDIVNCRSIRLKIYNTRLKVLGKDHPLTLSAITDLTATYWLAGDRKTSAEFGHSAVDGLVKVLGRDDPVTLTAMFHLSRTQLHLGRLEEARGNLVQVLEAWRNFFGAKHQDTLAAMAELGMVYHALKRMKESETLISQVLAQRVQNLGEEHAYTLWAINELCKIYTDSGRAGLALAMLDAMIPIVVRTIGEQHIGMAMTKFNLARAYNGLGRWKDGETVLRNQMSSIPPGHPDYVAFITELGWICKNMDRLNEAEEWYSKAMEAIKAGRSKGINVIKVRRIANELREVYQQQGQKSKADELDMEVAALIEESR</sequence>
<dbReference type="InterPro" id="IPR027417">
    <property type="entry name" value="P-loop_NTPase"/>
</dbReference>
<evidence type="ECO:0000256" key="1">
    <source>
        <dbReference type="ARBA" id="ARBA00004173"/>
    </source>
</evidence>
<accession>A0A9P6VJB7</accession>
<comment type="subcellular location">
    <subcellularLocation>
        <location evidence="2">Endoplasmic reticulum</location>
    </subcellularLocation>
    <subcellularLocation>
        <location evidence="3">Membrane</location>
    </subcellularLocation>
    <subcellularLocation>
        <location evidence="1">Mitochondrion</location>
    </subcellularLocation>
</comment>
<keyword evidence="8" id="KW-1185">Reference proteome</keyword>
<dbReference type="GO" id="GO:0016020">
    <property type="term" value="C:membrane"/>
    <property type="evidence" value="ECO:0007669"/>
    <property type="project" value="UniProtKB-SubCell"/>
</dbReference>
<evidence type="ECO:0000256" key="6">
    <source>
        <dbReference type="ARBA" id="ARBA00023136"/>
    </source>
</evidence>
<organism evidence="7 8">
    <name type="scientific">Hyphodiscus hymeniophilus</name>
    <dbReference type="NCBI Taxonomy" id="353542"/>
    <lineage>
        <taxon>Eukaryota</taxon>
        <taxon>Fungi</taxon>
        <taxon>Dikarya</taxon>
        <taxon>Ascomycota</taxon>
        <taxon>Pezizomycotina</taxon>
        <taxon>Leotiomycetes</taxon>
        <taxon>Helotiales</taxon>
        <taxon>Hyphodiscaceae</taxon>
        <taxon>Hyphodiscus</taxon>
    </lineage>
</organism>
<reference evidence="7" key="1">
    <citation type="submission" date="2019-07" db="EMBL/GenBank/DDBJ databases">
        <title>Hyphodiscus hymeniophilus genome sequencing and assembly.</title>
        <authorList>
            <person name="Kramer G."/>
            <person name="Nodwell J."/>
        </authorList>
    </citation>
    <scope>NUCLEOTIDE SEQUENCE</scope>
    <source>
        <strain evidence="7">ATCC 34498</strain>
    </source>
</reference>
<dbReference type="SUPFAM" id="SSF48452">
    <property type="entry name" value="TPR-like"/>
    <property type="match status" value="2"/>
</dbReference>
<dbReference type="PANTHER" id="PTHR48182:SF2">
    <property type="entry name" value="PROTEIN SERAC1"/>
    <property type="match status" value="1"/>
</dbReference>
<dbReference type="GO" id="GO:0043531">
    <property type="term" value="F:ADP binding"/>
    <property type="evidence" value="ECO:0007669"/>
    <property type="project" value="InterPro"/>
</dbReference>